<evidence type="ECO:0000256" key="1">
    <source>
        <dbReference type="ARBA" id="ARBA00022679"/>
    </source>
</evidence>
<dbReference type="PANTHER" id="PTHR11364:SF27">
    <property type="entry name" value="SULFURTRANSFERASE"/>
    <property type="match status" value="1"/>
</dbReference>
<evidence type="ECO:0000313" key="6">
    <source>
        <dbReference type="Proteomes" id="UP000253769"/>
    </source>
</evidence>
<dbReference type="CDD" id="cd01449">
    <property type="entry name" value="TST_Repeat_2"/>
    <property type="match status" value="1"/>
</dbReference>
<gene>
    <name evidence="5" type="ORF">DV711_05650</name>
</gene>
<keyword evidence="6" id="KW-1185">Reference proteome</keyword>
<evidence type="ECO:0000256" key="3">
    <source>
        <dbReference type="RuleBase" id="RU000507"/>
    </source>
</evidence>
<dbReference type="RefSeq" id="WP_114694938.1">
    <property type="nucleotide sequence ID" value="NZ_QQOH01000001.1"/>
</dbReference>
<evidence type="ECO:0000313" key="5">
    <source>
        <dbReference type="EMBL" id="RDE25358.1"/>
    </source>
</evidence>
<dbReference type="GO" id="GO:0004792">
    <property type="term" value="F:thiosulfate-cyanide sulfurtransferase activity"/>
    <property type="evidence" value="ECO:0007669"/>
    <property type="project" value="InterPro"/>
</dbReference>
<dbReference type="PROSITE" id="PS00683">
    <property type="entry name" value="RHODANESE_2"/>
    <property type="match status" value="1"/>
</dbReference>
<dbReference type="EMBL" id="QQOH01000001">
    <property type="protein sequence ID" value="RDE25358.1"/>
    <property type="molecule type" value="Genomic_DNA"/>
</dbReference>
<sequence>MDNRTLIDAWSLKNELGNKDLVILDCRSQLLDPEAGEKLYREGHIPGAIHADMEKDLSSPITDDSGRHPLPDPFDFAVQLRQWGIDDGTQVVVYDDMNGAMAVRAWFLLRWLGHERVAVLDGGLPAWQAVSGELSDNEAQTTPVKGGPVVLHNDWLVDTAKVQANLDNPSFTLIDARAAERFAGEQEPIDPVAGHVPGALNRPLTDNLNAEGRFKTAKQLKDEWQQLLGEVEAEDTVMMCGSGVTACHHLLALEIAGLKGARLYPGSWSEWIRDPARPVATGS</sequence>
<keyword evidence="1 3" id="KW-0808">Transferase</keyword>
<dbReference type="FunFam" id="3.40.250.10:FF:000035">
    <property type="entry name" value="Thiosulfate sulfurtransferase"/>
    <property type="match status" value="1"/>
</dbReference>
<dbReference type="SMART" id="SM00450">
    <property type="entry name" value="RHOD"/>
    <property type="match status" value="2"/>
</dbReference>
<dbReference type="Gene3D" id="3.40.250.10">
    <property type="entry name" value="Rhodanese-like domain"/>
    <property type="match status" value="2"/>
</dbReference>
<dbReference type="CDD" id="cd01448">
    <property type="entry name" value="TST_Repeat_1"/>
    <property type="match status" value="1"/>
</dbReference>
<accession>A0A369WTD7</accession>
<dbReference type="PROSITE" id="PS50206">
    <property type="entry name" value="RHODANESE_3"/>
    <property type="match status" value="2"/>
</dbReference>
<dbReference type="SUPFAM" id="SSF52821">
    <property type="entry name" value="Rhodanese/Cell cycle control phosphatase"/>
    <property type="match status" value="2"/>
</dbReference>
<dbReference type="AlphaFoldDB" id="A0A369WTD7"/>
<dbReference type="Proteomes" id="UP000253769">
    <property type="component" value="Unassembled WGS sequence"/>
</dbReference>
<evidence type="ECO:0000259" key="4">
    <source>
        <dbReference type="PROSITE" id="PS50206"/>
    </source>
</evidence>
<dbReference type="InterPro" id="IPR001307">
    <property type="entry name" value="Thiosulphate_STrfase_CS"/>
</dbReference>
<feature type="domain" description="Rhodanese" evidence="4">
    <location>
        <begin position="167"/>
        <end position="280"/>
    </location>
</feature>
<organism evidence="5 6">
    <name type="scientific">Motiliproteus coralliicola</name>
    <dbReference type="NCBI Taxonomy" id="2283196"/>
    <lineage>
        <taxon>Bacteria</taxon>
        <taxon>Pseudomonadati</taxon>
        <taxon>Pseudomonadota</taxon>
        <taxon>Gammaproteobacteria</taxon>
        <taxon>Oceanospirillales</taxon>
        <taxon>Oceanospirillaceae</taxon>
        <taxon>Motiliproteus</taxon>
    </lineage>
</organism>
<feature type="domain" description="Rhodanese" evidence="4">
    <location>
        <begin position="17"/>
        <end position="136"/>
    </location>
</feature>
<dbReference type="InterPro" id="IPR001763">
    <property type="entry name" value="Rhodanese-like_dom"/>
</dbReference>
<comment type="caution">
    <text evidence="5">The sequence shown here is derived from an EMBL/GenBank/DDBJ whole genome shotgun (WGS) entry which is preliminary data.</text>
</comment>
<dbReference type="OrthoDB" id="9781034at2"/>
<dbReference type="Pfam" id="PF00581">
    <property type="entry name" value="Rhodanese"/>
    <property type="match status" value="2"/>
</dbReference>
<reference evidence="5 6" key="1">
    <citation type="submission" date="2018-07" db="EMBL/GenBank/DDBJ databases">
        <title>Motiliproteus coralliicola sp. nov., a bacterium isolated from Coral.</title>
        <authorList>
            <person name="Wang G."/>
        </authorList>
    </citation>
    <scope>NUCLEOTIDE SEQUENCE [LARGE SCALE GENOMIC DNA]</scope>
    <source>
        <strain evidence="5 6">C34</strain>
    </source>
</reference>
<proteinExistence type="predicted"/>
<dbReference type="InterPro" id="IPR036873">
    <property type="entry name" value="Rhodanese-like_dom_sf"/>
</dbReference>
<dbReference type="PANTHER" id="PTHR11364">
    <property type="entry name" value="THIOSULFATE SULFERTANSFERASE"/>
    <property type="match status" value="1"/>
</dbReference>
<keyword evidence="2" id="KW-0677">Repeat</keyword>
<protein>
    <recommendedName>
        <fullName evidence="3">Sulfurtransferase</fullName>
    </recommendedName>
</protein>
<name>A0A369WTD7_9GAMM</name>
<dbReference type="InterPro" id="IPR045078">
    <property type="entry name" value="TST/MPST-like"/>
</dbReference>
<evidence type="ECO:0000256" key="2">
    <source>
        <dbReference type="ARBA" id="ARBA00022737"/>
    </source>
</evidence>